<dbReference type="RefSeq" id="WP_094457368.1">
    <property type="nucleotide sequence ID" value="NZ_NOXU01000031.1"/>
</dbReference>
<evidence type="ECO:0000313" key="3">
    <source>
        <dbReference type="EMBL" id="OYQ32326.1"/>
    </source>
</evidence>
<dbReference type="AlphaFoldDB" id="A0A255YSW1"/>
<dbReference type="CDD" id="cd01948">
    <property type="entry name" value="EAL"/>
    <property type="match status" value="1"/>
</dbReference>
<protein>
    <recommendedName>
        <fullName evidence="2">EAL domain-containing protein</fullName>
    </recommendedName>
</protein>
<name>A0A255YSW1_9PROT</name>
<keyword evidence="4" id="KW-1185">Reference proteome</keyword>
<dbReference type="InterPro" id="IPR035919">
    <property type="entry name" value="EAL_sf"/>
</dbReference>
<accession>A0A255YSW1</accession>
<dbReference type="PANTHER" id="PTHR33121:SF79">
    <property type="entry name" value="CYCLIC DI-GMP PHOSPHODIESTERASE PDED-RELATED"/>
    <property type="match status" value="1"/>
</dbReference>
<gene>
    <name evidence="3" type="ORF">CHU95_16100</name>
</gene>
<organism evidence="3 4">
    <name type="scientific">Niveispirillum lacus</name>
    <dbReference type="NCBI Taxonomy" id="1981099"/>
    <lineage>
        <taxon>Bacteria</taxon>
        <taxon>Pseudomonadati</taxon>
        <taxon>Pseudomonadota</taxon>
        <taxon>Alphaproteobacteria</taxon>
        <taxon>Rhodospirillales</taxon>
        <taxon>Azospirillaceae</taxon>
        <taxon>Niveispirillum</taxon>
    </lineage>
</organism>
<dbReference type="PROSITE" id="PS50883">
    <property type="entry name" value="EAL"/>
    <property type="match status" value="1"/>
</dbReference>
<keyword evidence="1" id="KW-0812">Transmembrane</keyword>
<dbReference type="Gene3D" id="3.20.20.450">
    <property type="entry name" value="EAL domain"/>
    <property type="match status" value="1"/>
</dbReference>
<dbReference type="OrthoDB" id="7178689at2"/>
<dbReference type="PANTHER" id="PTHR33121">
    <property type="entry name" value="CYCLIC DI-GMP PHOSPHODIESTERASE PDEF"/>
    <property type="match status" value="1"/>
</dbReference>
<reference evidence="3 4" key="1">
    <citation type="submission" date="2017-07" db="EMBL/GenBank/DDBJ databases">
        <title>Niveispirillum cyanobacteriorum sp. nov., isolated from cyanobacterial aggregates in a eutrophic lake.</title>
        <authorList>
            <person name="Cai H."/>
        </authorList>
    </citation>
    <scope>NUCLEOTIDE SEQUENCE [LARGE SCALE GENOMIC DNA]</scope>
    <source>
        <strain evidence="4">TH1-14</strain>
    </source>
</reference>
<dbReference type="EMBL" id="NOXU01000031">
    <property type="protein sequence ID" value="OYQ32326.1"/>
    <property type="molecule type" value="Genomic_DNA"/>
</dbReference>
<evidence type="ECO:0000313" key="4">
    <source>
        <dbReference type="Proteomes" id="UP000216998"/>
    </source>
</evidence>
<dbReference type="Proteomes" id="UP000216998">
    <property type="component" value="Unassembled WGS sequence"/>
</dbReference>
<keyword evidence="1" id="KW-0472">Membrane</keyword>
<feature type="transmembrane region" description="Helical" evidence="1">
    <location>
        <begin position="7"/>
        <end position="28"/>
    </location>
</feature>
<dbReference type="GO" id="GO:0071111">
    <property type="term" value="F:cyclic-guanylate-specific phosphodiesterase activity"/>
    <property type="evidence" value="ECO:0007669"/>
    <property type="project" value="InterPro"/>
</dbReference>
<dbReference type="SMART" id="SM00052">
    <property type="entry name" value="EAL"/>
    <property type="match status" value="1"/>
</dbReference>
<dbReference type="Pfam" id="PF00563">
    <property type="entry name" value="EAL"/>
    <property type="match status" value="1"/>
</dbReference>
<feature type="transmembrane region" description="Helical" evidence="1">
    <location>
        <begin position="34"/>
        <end position="54"/>
    </location>
</feature>
<dbReference type="InterPro" id="IPR050706">
    <property type="entry name" value="Cyclic-di-GMP_PDE-like"/>
</dbReference>
<keyword evidence="1" id="KW-1133">Transmembrane helix</keyword>
<feature type="domain" description="EAL" evidence="2">
    <location>
        <begin position="150"/>
        <end position="403"/>
    </location>
</feature>
<dbReference type="SUPFAM" id="SSF141868">
    <property type="entry name" value="EAL domain-like"/>
    <property type="match status" value="1"/>
</dbReference>
<comment type="caution">
    <text evidence="3">The sequence shown here is derived from an EMBL/GenBank/DDBJ whole genome shotgun (WGS) entry which is preliminary data.</text>
</comment>
<proteinExistence type="predicted"/>
<evidence type="ECO:0000256" key="1">
    <source>
        <dbReference type="SAM" id="Phobius"/>
    </source>
</evidence>
<evidence type="ECO:0000259" key="2">
    <source>
        <dbReference type="PROSITE" id="PS50883"/>
    </source>
</evidence>
<dbReference type="InterPro" id="IPR001633">
    <property type="entry name" value="EAL_dom"/>
</dbReference>
<sequence length="403" mass="45309">MHWFRHLVFAAVYIALALVVALTLPLSVTGMDGHTALLFGLAILTFGGLLHEFWSRQDERNRLEGRIWEIEAGLEEMRLQLDAQRGHSGAMPADPSEVAAVLSEARVLERLADRLPTHVARSAPAVVGGADAGPLFAPRPLTAQPVPTDTGAILDHVREALRTDQVDIFLQPVVSLPQRKHRYYELFSRIRAGLDADGKPRYLLPEQYLGVAADAGLIATIDNLLLFRCIQLLRETEKRHQNVGFFCNISAATLNDAAFMREFVTYMGQNPNLATKLVFELSQDDLMQGGLFATSFLDGLRRLGFHFSMDQVYRLDLDWNELARHEIRFVKLDAARLLDPDGRFADPRAVRELRQQLDRNNIDLIVEKVETEAQLLELLDLYIDFGQGYLFGEPRLARKQAGS</sequence>